<dbReference type="SUPFAM" id="SSF109998">
    <property type="entry name" value="Triger factor/SurA peptide-binding domain-like"/>
    <property type="match status" value="1"/>
</dbReference>
<comment type="caution">
    <text evidence="14">The sequence shown here is derived from an EMBL/GenBank/DDBJ whole genome shotgun (WGS) entry which is preliminary data.</text>
</comment>
<name>A0ABQ5X902_9GAMM</name>
<keyword evidence="5 12" id="KW-1133">Transmembrane helix</keyword>
<dbReference type="PANTHER" id="PTHR47529">
    <property type="entry name" value="PEPTIDYL-PROLYL CIS-TRANS ISOMERASE D"/>
    <property type="match status" value="1"/>
</dbReference>
<organism evidence="14 15">
    <name type="scientific">Dyella flagellata</name>
    <dbReference type="NCBI Taxonomy" id="1867833"/>
    <lineage>
        <taxon>Bacteria</taxon>
        <taxon>Pseudomonadati</taxon>
        <taxon>Pseudomonadota</taxon>
        <taxon>Gammaproteobacteria</taxon>
        <taxon>Lysobacterales</taxon>
        <taxon>Rhodanobacteraceae</taxon>
        <taxon>Dyella</taxon>
    </lineage>
</organism>
<reference evidence="15" key="1">
    <citation type="journal article" date="2019" name="Int. J. Syst. Evol. Microbiol.">
        <title>The Global Catalogue of Microorganisms (GCM) 10K type strain sequencing project: providing services to taxonomists for standard genome sequencing and annotation.</title>
        <authorList>
            <consortium name="The Broad Institute Genomics Platform"/>
            <consortium name="The Broad Institute Genome Sequencing Center for Infectious Disease"/>
            <person name="Wu L."/>
            <person name="Ma J."/>
        </authorList>
    </citation>
    <scope>NUCLEOTIDE SEQUENCE [LARGE SCALE GENOMIC DNA]</scope>
    <source>
        <strain evidence="15">NBRC 111981</strain>
    </source>
</reference>
<keyword evidence="4 12" id="KW-0812">Transmembrane</keyword>
<dbReference type="GO" id="GO:0016853">
    <property type="term" value="F:isomerase activity"/>
    <property type="evidence" value="ECO:0007669"/>
    <property type="project" value="UniProtKB-KW"/>
</dbReference>
<keyword evidence="2" id="KW-1003">Cell membrane</keyword>
<comment type="subcellular location">
    <subcellularLocation>
        <location evidence="1">Cell inner membrane</location>
        <topology evidence="1">Single-pass type II membrane protein</topology>
        <orientation evidence="1">Periplasmic side</orientation>
    </subcellularLocation>
</comment>
<dbReference type="PANTHER" id="PTHR47529:SF1">
    <property type="entry name" value="PERIPLASMIC CHAPERONE PPID"/>
    <property type="match status" value="1"/>
</dbReference>
<evidence type="ECO:0000313" key="14">
    <source>
        <dbReference type="EMBL" id="GLQ87073.1"/>
    </source>
</evidence>
<keyword evidence="15" id="KW-1185">Reference proteome</keyword>
<dbReference type="Gene3D" id="3.10.50.40">
    <property type="match status" value="1"/>
</dbReference>
<dbReference type="InterPro" id="IPR000297">
    <property type="entry name" value="PPIase_PpiC"/>
</dbReference>
<evidence type="ECO:0000256" key="9">
    <source>
        <dbReference type="ARBA" id="ARBA00040743"/>
    </source>
</evidence>
<dbReference type="RefSeq" id="WP_284330504.1">
    <property type="nucleotide sequence ID" value="NZ_BSOA01000003.1"/>
</dbReference>
<feature type="transmembrane region" description="Helical" evidence="12">
    <location>
        <begin position="12"/>
        <end position="34"/>
    </location>
</feature>
<evidence type="ECO:0000259" key="13">
    <source>
        <dbReference type="PROSITE" id="PS50198"/>
    </source>
</evidence>
<dbReference type="EMBL" id="BSOA01000003">
    <property type="protein sequence ID" value="GLQ87073.1"/>
    <property type="molecule type" value="Genomic_DNA"/>
</dbReference>
<evidence type="ECO:0000256" key="2">
    <source>
        <dbReference type="ARBA" id="ARBA00022475"/>
    </source>
</evidence>
<accession>A0ABQ5X902</accession>
<feature type="domain" description="PpiC" evidence="13">
    <location>
        <begin position="264"/>
        <end position="365"/>
    </location>
</feature>
<dbReference type="InterPro" id="IPR052029">
    <property type="entry name" value="PpiD_chaperone"/>
</dbReference>
<evidence type="ECO:0000313" key="15">
    <source>
        <dbReference type="Proteomes" id="UP001156627"/>
    </source>
</evidence>
<dbReference type="InterPro" id="IPR046357">
    <property type="entry name" value="PPIase_dom_sf"/>
</dbReference>
<keyword evidence="3" id="KW-0997">Cell inner membrane</keyword>
<evidence type="ECO:0000256" key="10">
    <source>
        <dbReference type="ARBA" id="ARBA00042775"/>
    </source>
</evidence>
<keyword evidence="6 12" id="KW-0472">Membrane</keyword>
<dbReference type="PROSITE" id="PS50198">
    <property type="entry name" value="PPIC_PPIASE_2"/>
    <property type="match status" value="1"/>
</dbReference>
<dbReference type="SUPFAM" id="SSF54534">
    <property type="entry name" value="FKBP-like"/>
    <property type="match status" value="1"/>
</dbReference>
<evidence type="ECO:0000256" key="1">
    <source>
        <dbReference type="ARBA" id="ARBA00004382"/>
    </source>
</evidence>
<proteinExistence type="inferred from homology"/>
<dbReference type="InterPro" id="IPR027304">
    <property type="entry name" value="Trigger_fact/SurA_dom_sf"/>
</dbReference>
<dbReference type="Pfam" id="PF13624">
    <property type="entry name" value="SurA_N_3"/>
    <property type="match status" value="1"/>
</dbReference>
<evidence type="ECO:0000256" key="12">
    <source>
        <dbReference type="SAM" id="Phobius"/>
    </source>
</evidence>
<evidence type="ECO:0000256" key="7">
    <source>
        <dbReference type="ARBA" id="ARBA00023186"/>
    </source>
</evidence>
<evidence type="ECO:0000256" key="3">
    <source>
        <dbReference type="ARBA" id="ARBA00022519"/>
    </source>
</evidence>
<evidence type="ECO:0000256" key="4">
    <source>
        <dbReference type="ARBA" id="ARBA00022692"/>
    </source>
</evidence>
<protein>
    <recommendedName>
        <fullName evidence="9">Periplasmic chaperone PpiD</fullName>
    </recommendedName>
    <alternativeName>
        <fullName evidence="10">Periplasmic folding chaperone</fullName>
    </alternativeName>
</protein>
<comment type="similarity">
    <text evidence="8">Belongs to the PpiD chaperone family.</text>
</comment>
<keyword evidence="11 14" id="KW-0413">Isomerase</keyword>
<evidence type="ECO:0000256" key="8">
    <source>
        <dbReference type="ARBA" id="ARBA00038408"/>
    </source>
</evidence>
<evidence type="ECO:0000256" key="11">
    <source>
        <dbReference type="PROSITE-ProRule" id="PRU00278"/>
    </source>
</evidence>
<evidence type="ECO:0000256" key="5">
    <source>
        <dbReference type="ARBA" id="ARBA00022989"/>
    </source>
</evidence>
<keyword evidence="11" id="KW-0697">Rotamase</keyword>
<evidence type="ECO:0000256" key="6">
    <source>
        <dbReference type="ARBA" id="ARBA00023136"/>
    </source>
</evidence>
<dbReference type="Proteomes" id="UP001156627">
    <property type="component" value="Unassembled WGS sequence"/>
</dbReference>
<dbReference type="Gene3D" id="1.10.4030.10">
    <property type="entry name" value="Porin chaperone SurA, peptide-binding domain"/>
    <property type="match status" value="1"/>
</dbReference>
<dbReference type="Pfam" id="PF00639">
    <property type="entry name" value="Rotamase"/>
    <property type="match status" value="1"/>
</dbReference>
<gene>
    <name evidence="14" type="primary">ppiD</name>
    <name evidence="14" type="ORF">GCM10007898_06390</name>
</gene>
<sequence length="635" mass="70126">MLQSLRDKMQGWPAIIVLGVAVFAMSFFGIEGYFNSHVETFVAKVGKREVSQQQFQDTINRIRQQQRAQLGDQFDPTVFDKPEFKQQIVDGLISQQLMLQANEDLGMRVSDVALRDTIAANPAFQVDGKFNGDMYRAQLAGAGMTPEMYQDNMRNSMESSLLQDAISGSTVITPADIDRYLDIRLQRRDIRYFVLPRPAPQDSQVTDAQVQDYYKAHQADFMNPEQVSLKYIEVNGADLKADTQPTDEELKKRYQSEIARFGMPEEREVSHILINVPKNATPAQQKAALDKAEKIAAEATPANFTKLAQQDSDDLGSKLQGGDLGWLQKGVTNAAFDAAMFALQKGQISKPVLSDEGYHIIYLRDVRSGQTKPFEQVRGELLKEATAGDRDRVYNETAGKMTDLTSQNPGSLEPAAQALHLEIKQTPLFSRAGGQGIAANPKLIAAAFSNDVLASGNNSPLVNLDKTDSVVVRMDKHIPASAKPVAEVHDTIVQKILDQRIAEAAHQKADVLVQRLAKGEDIAALAQAEHADLKTSNQAERVQQGVPQPVLEQAFKTPHPGADGKPQYASIELDQGTYAVLAVDKVEAADLSKLTAEERQQLYRQMVQVYGGVESQGFVDMLKTKVKIEIAKDRM</sequence>
<keyword evidence="7" id="KW-0143">Chaperone</keyword>